<evidence type="ECO:0000256" key="1">
    <source>
        <dbReference type="RuleBase" id="RU367043"/>
    </source>
</evidence>
<dbReference type="OrthoDB" id="344165at2759"/>
<keyword evidence="1" id="KW-0999">Mitochondrion inner membrane</keyword>
<comment type="caution">
    <text evidence="3">The sequence shown here is derived from an EMBL/GenBank/DDBJ whole genome shotgun (WGS) entry which is preliminary data.</text>
</comment>
<dbReference type="Pfam" id="PF02953">
    <property type="entry name" value="zf-Tim10_DDP"/>
    <property type="match status" value="1"/>
</dbReference>
<keyword evidence="1" id="KW-1015">Disulfide bond</keyword>
<keyword evidence="1" id="KW-0811">Translocation</keyword>
<comment type="subunit">
    <text evidence="1">Heterohexamer.</text>
</comment>
<comment type="subcellular location">
    <subcellularLocation>
        <location evidence="1">Mitochondrion inner membrane</location>
        <topology evidence="1">Peripheral membrane protein</topology>
        <orientation evidence="1">Intermembrane side</orientation>
    </subcellularLocation>
</comment>
<comment type="function">
    <text evidence="1">Mitochondrial intermembrane chaperone that participates in the import and insertion of some multi-pass transmembrane proteins into the mitochondrial inner membrane. Also required for the transfer of beta-barrel precursors from the TOM complex to the sorting and assembly machinery (SAM complex) of the outer membrane. Acts as a chaperone-like protein that protects the hydrophobic precursors from aggregation and guide them through the mitochondrial intermembrane space.</text>
</comment>
<comment type="similarity">
    <text evidence="1">Belongs to the small Tim family.</text>
</comment>
<name>A0A2G8KL46_STIJA</name>
<keyword evidence="1" id="KW-0496">Mitochondrion</keyword>
<keyword evidence="1" id="KW-0813">Transport</keyword>
<sequence>MSFDAPPAGGQEGQIDPELRQFIEMESQKAKYSAQVHSFTDQCWDKCIDKPGSKLDSKTETCLVNCVGRFIDVSLTIANKFQRRLEQGGGL</sequence>
<protein>
    <recommendedName>
        <fullName evidence="1">Mitochondrial import inner membrane translocase subunit</fullName>
    </recommendedName>
</protein>
<dbReference type="InterPro" id="IPR035427">
    <property type="entry name" value="Tim10-like_dom_sf"/>
</dbReference>
<keyword evidence="4" id="KW-1185">Reference proteome</keyword>
<evidence type="ECO:0000259" key="2">
    <source>
        <dbReference type="Pfam" id="PF02953"/>
    </source>
</evidence>
<accession>A0A2G8KL46</accession>
<keyword evidence="1" id="KW-0472">Membrane</keyword>
<dbReference type="Proteomes" id="UP000230750">
    <property type="component" value="Unassembled WGS sequence"/>
</dbReference>
<evidence type="ECO:0000313" key="4">
    <source>
        <dbReference type="Proteomes" id="UP000230750"/>
    </source>
</evidence>
<keyword evidence="1" id="KW-0143">Chaperone</keyword>
<evidence type="ECO:0000313" key="3">
    <source>
        <dbReference type="EMBL" id="PIK48726.1"/>
    </source>
</evidence>
<dbReference type="SUPFAM" id="SSF144122">
    <property type="entry name" value="Tim10-like"/>
    <property type="match status" value="1"/>
</dbReference>
<dbReference type="InterPro" id="IPR004217">
    <property type="entry name" value="Tim10-like"/>
</dbReference>
<comment type="domain">
    <text evidence="1">The twin CX3C motif contains 4 conserved Cys residues that form 2 disulfide bonds in the mitochondrial intermembrane space.</text>
</comment>
<feature type="domain" description="Tim10-like" evidence="2">
    <location>
        <begin position="21"/>
        <end position="82"/>
    </location>
</feature>
<dbReference type="STRING" id="307972.A0A2G8KL46"/>
<dbReference type="EMBL" id="MRZV01000506">
    <property type="protein sequence ID" value="PIK48726.1"/>
    <property type="molecule type" value="Genomic_DNA"/>
</dbReference>
<dbReference type="AlphaFoldDB" id="A0A2G8KL46"/>
<dbReference type="GO" id="GO:0015031">
    <property type="term" value="P:protein transport"/>
    <property type="evidence" value="ECO:0007669"/>
    <property type="project" value="UniProtKB-KW"/>
</dbReference>
<keyword evidence="1" id="KW-0653">Protein transport</keyword>
<dbReference type="GO" id="GO:0005743">
    <property type="term" value="C:mitochondrial inner membrane"/>
    <property type="evidence" value="ECO:0007669"/>
    <property type="project" value="UniProtKB-SubCell"/>
</dbReference>
<reference evidence="3 4" key="1">
    <citation type="journal article" date="2017" name="PLoS Biol.">
        <title>The sea cucumber genome provides insights into morphological evolution and visceral regeneration.</title>
        <authorList>
            <person name="Zhang X."/>
            <person name="Sun L."/>
            <person name="Yuan J."/>
            <person name="Sun Y."/>
            <person name="Gao Y."/>
            <person name="Zhang L."/>
            <person name="Li S."/>
            <person name="Dai H."/>
            <person name="Hamel J.F."/>
            <person name="Liu C."/>
            <person name="Yu Y."/>
            <person name="Liu S."/>
            <person name="Lin W."/>
            <person name="Guo K."/>
            <person name="Jin S."/>
            <person name="Xu P."/>
            <person name="Storey K.B."/>
            <person name="Huan P."/>
            <person name="Zhang T."/>
            <person name="Zhou Y."/>
            <person name="Zhang J."/>
            <person name="Lin C."/>
            <person name="Li X."/>
            <person name="Xing L."/>
            <person name="Huo D."/>
            <person name="Sun M."/>
            <person name="Wang L."/>
            <person name="Mercier A."/>
            <person name="Li F."/>
            <person name="Yang H."/>
            <person name="Xiang J."/>
        </authorList>
    </citation>
    <scope>NUCLEOTIDE SEQUENCE [LARGE SCALE GENOMIC DNA]</scope>
    <source>
        <strain evidence="3">Shaxun</strain>
        <tissue evidence="3">Muscle</tissue>
    </source>
</reference>
<dbReference type="Gene3D" id="1.10.287.810">
    <property type="entry name" value="Mitochondrial import inner membrane translocase subunit tim13 like domains"/>
    <property type="match status" value="1"/>
</dbReference>
<gene>
    <name evidence="3" type="ORF">BSL78_14413</name>
</gene>
<proteinExistence type="inferred from homology"/>
<organism evidence="3 4">
    <name type="scientific">Stichopus japonicus</name>
    <name type="common">Sea cucumber</name>
    <dbReference type="NCBI Taxonomy" id="307972"/>
    <lineage>
        <taxon>Eukaryota</taxon>
        <taxon>Metazoa</taxon>
        <taxon>Echinodermata</taxon>
        <taxon>Eleutherozoa</taxon>
        <taxon>Echinozoa</taxon>
        <taxon>Holothuroidea</taxon>
        <taxon>Aspidochirotacea</taxon>
        <taxon>Aspidochirotida</taxon>
        <taxon>Stichopodidae</taxon>
        <taxon>Apostichopus</taxon>
    </lineage>
</organism>